<organism evidence="2">
    <name type="scientific">mine drainage metagenome</name>
    <dbReference type="NCBI Taxonomy" id="410659"/>
    <lineage>
        <taxon>unclassified sequences</taxon>
        <taxon>metagenomes</taxon>
        <taxon>ecological metagenomes</taxon>
    </lineage>
</organism>
<dbReference type="Pfam" id="PF10023">
    <property type="entry name" value="Aminopep"/>
    <property type="match status" value="1"/>
</dbReference>
<sequence length="208" mass="23082">MTLEILGPRADDDPVPLGHRPPEQPVSHRAANQVDLHADMLTDFARPSACNPPGARARAPRRAARIAGAALVLATLAGCASTRYLMQAGAGEWRVLRARRSIVNVIDDPKTSEGLVRQLGEVREARRFAWQKLGLPDNDSYKSYVNVGRRYVVWNVVAAPEFSVRPKEWCYPIAGCVTYHGFFHQSAARSYARRLRHQGYDVVVEGVP</sequence>
<dbReference type="AlphaFoldDB" id="T1ALN3"/>
<dbReference type="GO" id="GO:0004177">
    <property type="term" value="F:aminopeptidase activity"/>
    <property type="evidence" value="ECO:0007669"/>
    <property type="project" value="UniProtKB-KW"/>
</dbReference>
<feature type="region of interest" description="Disordered" evidence="1">
    <location>
        <begin position="1"/>
        <end position="27"/>
    </location>
</feature>
<dbReference type="EMBL" id="AUZX01011517">
    <property type="protein sequence ID" value="EQD42975.1"/>
    <property type="molecule type" value="Genomic_DNA"/>
</dbReference>
<reference evidence="2" key="1">
    <citation type="submission" date="2013-08" db="EMBL/GenBank/DDBJ databases">
        <authorList>
            <person name="Mendez C."/>
            <person name="Richter M."/>
            <person name="Ferrer M."/>
            <person name="Sanchez J."/>
        </authorList>
    </citation>
    <scope>NUCLEOTIDE SEQUENCE</scope>
</reference>
<protein>
    <submittedName>
        <fullName evidence="2">Putative aminopeptidase</fullName>
    </submittedName>
</protein>
<dbReference type="InterPro" id="IPR014553">
    <property type="entry name" value="Aminopept"/>
</dbReference>
<name>T1ALN3_9ZZZZ</name>
<keyword evidence="2" id="KW-0031">Aminopeptidase</keyword>
<feature type="non-terminal residue" evidence="2">
    <location>
        <position position="208"/>
    </location>
</feature>
<reference evidence="2" key="2">
    <citation type="journal article" date="2014" name="ISME J.">
        <title>Microbial stratification in low pH oxic and suboxic macroscopic growths along an acid mine drainage.</title>
        <authorList>
            <person name="Mendez-Garcia C."/>
            <person name="Mesa V."/>
            <person name="Sprenger R.R."/>
            <person name="Richter M."/>
            <person name="Diez M.S."/>
            <person name="Solano J."/>
            <person name="Bargiela R."/>
            <person name="Golyshina O.V."/>
            <person name="Manteca A."/>
            <person name="Ramos J.L."/>
            <person name="Gallego J.R."/>
            <person name="Llorente I."/>
            <person name="Martins Dos Santos V.A."/>
            <person name="Jensen O.N."/>
            <person name="Pelaez A.I."/>
            <person name="Sanchez J."/>
            <person name="Ferrer M."/>
        </authorList>
    </citation>
    <scope>NUCLEOTIDE SEQUENCE</scope>
</reference>
<evidence type="ECO:0000256" key="1">
    <source>
        <dbReference type="SAM" id="MobiDB-lite"/>
    </source>
</evidence>
<accession>T1ALN3</accession>
<keyword evidence="2" id="KW-0378">Hydrolase</keyword>
<evidence type="ECO:0000313" key="2">
    <source>
        <dbReference type="EMBL" id="EQD42975.1"/>
    </source>
</evidence>
<keyword evidence="2" id="KW-0645">Protease</keyword>
<proteinExistence type="predicted"/>
<comment type="caution">
    <text evidence="2">The sequence shown here is derived from an EMBL/GenBank/DDBJ whole genome shotgun (WGS) entry which is preliminary data.</text>
</comment>
<gene>
    <name evidence="2" type="ORF">B1A_15694</name>
</gene>